<dbReference type="OrthoDB" id="2135053at2759"/>
<dbReference type="AlphaFoldDB" id="A0A066V733"/>
<dbReference type="PANTHER" id="PTHR41805">
    <property type="entry name" value="EXPRESSED PROTEIN"/>
    <property type="match status" value="1"/>
</dbReference>
<evidence type="ECO:0000313" key="2">
    <source>
        <dbReference type="EMBL" id="KDN36093.1"/>
    </source>
</evidence>
<feature type="region of interest" description="Disordered" evidence="1">
    <location>
        <begin position="208"/>
        <end position="325"/>
    </location>
</feature>
<dbReference type="HOGENOM" id="CLU_811783_0_0_1"/>
<dbReference type="PANTHER" id="PTHR41805:SF1">
    <property type="entry name" value="RRNA-PROCESSING PROTEIN FYV7"/>
    <property type="match status" value="1"/>
</dbReference>
<comment type="caution">
    <text evidence="2">The sequence shown here is derived from an EMBL/GenBank/DDBJ whole genome shotgun (WGS) entry which is preliminary data.</text>
</comment>
<protein>
    <recommendedName>
        <fullName evidence="4">rRNA-processing protein FYV7</fullName>
    </recommendedName>
</protein>
<feature type="compositionally biased region" description="Basic and acidic residues" evidence="1">
    <location>
        <begin position="56"/>
        <end position="69"/>
    </location>
</feature>
<feature type="compositionally biased region" description="Basic residues" evidence="1">
    <location>
        <begin position="298"/>
        <end position="313"/>
    </location>
</feature>
<feature type="compositionally biased region" description="Basic residues" evidence="1">
    <location>
        <begin position="242"/>
        <end position="257"/>
    </location>
</feature>
<accession>A0A066V733</accession>
<feature type="compositionally biased region" description="Basic and acidic residues" evidence="1">
    <location>
        <begin position="283"/>
        <end position="297"/>
    </location>
</feature>
<feature type="region of interest" description="Disordered" evidence="1">
    <location>
        <begin position="111"/>
        <end position="196"/>
    </location>
</feature>
<dbReference type="STRING" id="1037660.A0A066V733"/>
<dbReference type="GeneID" id="25265494"/>
<dbReference type="InParanoid" id="A0A066V733"/>
<evidence type="ECO:0000313" key="3">
    <source>
        <dbReference type="Proteomes" id="UP000027361"/>
    </source>
</evidence>
<feature type="compositionally biased region" description="Polar residues" evidence="1">
    <location>
        <begin position="140"/>
        <end position="150"/>
    </location>
</feature>
<evidence type="ECO:0000256" key="1">
    <source>
        <dbReference type="SAM" id="MobiDB-lite"/>
    </source>
</evidence>
<feature type="region of interest" description="Disordered" evidence="1">
    <location>
        <begin position="1"/>
        <end position="90"/>
    </location>
</feature>
<proteinExistence type="predicted"/>
<evidence type="ECO:0008006" key="4">
    <source>
        <dbReference type="Google" id="ProtNLM"/>
    </source>
</evidence>
<reference evidence="2 3" key="1">
    <citation type="submission" date="2014-05" db="EMBL/GenBank/DDBJ databases">
        <title>Draft genome sequence of a rare smut relative, Tilletiaria anomala UBC 951.</title>
        <authorList>
            <consortium name="DOE Joint Genome Institute"/>
            <person name="Toome M."/>
            <person name="Kuo A."/>
            <person name="Henrissat B."/>
            <person name="Lipzen A."/>
            <person name="Tritt A."/>
            <person name="Yoshinaga Y."/>
            <person name="Zane M."/>
            <person name="Barry K."/>
            <person name="Grigoriev I.V."/>
            <person name="Spatafora J.W."/>
            <person name="Aimea M.C."/>
        </authorList>
    </citation>
    <scope>NUCLEOTIDE SEQUENCE [LARGE SCALE GENOMIC DNA]</scope>
    <source>
        <strain evidence="2 3">UBC 951</strain>
    </source>
</reference>
<organism evidence="2 3">
    <name type="scientific">Tilletiaria anomala (strain ATCC 24038 / CBS 436.72 / UBC 951)</name>
    <dbReference type="NCBI Taxonomy" id="1037660"/>
    <lineage>
        <taxon>Eukaryota</taxon>
        <taxon>Fungi</taxon>
        <taxon>Dikarya</taxon>
        <taxon>Basidiomycota</taxon>
        <taxon>Ustilaginomycotina</taxon>
        <taxon>Exobasidiomycetes</taxon>
        <taxon>Georgefischeriales</taxon>
        <taxon>Tilletiariaceae</taxon>
        <taxon>Tilletiaria</taxon>
    </lineage>
</organism>
<sequence>MMPSAKERKRSVVKHATATPFKLHTSARGASTSGQKRKRSGDESGGPNNAGSAAARENKNIRSGSDKGRPKGTGFKVGPANAPDGSYLGKAKRIKTDLIEKAKIKQAYYKHLERTGAPTRGPCTETSSKTRLSKKKRNSFFASQYENDVGTSGDDDDREASDSNNTEGPPRSRQVSHGATEVGGYEGSSVKMDQGRFALEEADELLSKAEQLTRRSTRACAGPPGDTVDDNDIENSAYRARPDRRHRQQLQNRKAKAARAAPFEDTRTSLSAQVHGTSRRPHLTAEEQEAARGEARQRREKHHALWTKPSRSRTGRERGQPNLGARMKVMLNRIKSDHLAAA</sequence>
<feature type="compositionally biased region" description="Low complexity" evidence="1">
    <location>
        <begin position="45"/>
        <end position="55"/>
    </location>
</feature>
<dbReference type="Proteomes" id="UP000027361">
    <property type="component" value="Unassembled WGS sequence"/>
</dbReference>
<name>A0A066V733_TILAU</name>
<dbReference type="OMA" id="MMPSAKE"/>
<keyword evidence="3" id="KW-1185">Reference proteome</keyword>
<gene>
    <name evidence="2" type="ORF">K437DRAFT_260233</name>
</gene>
<dbReference type="EMBL" id="JMSN01000182">
    <property type="protein sequence ID" value="KDN36093.1"/>
    <property type="molecule type" value="Genomic_DNA"/>
</dbReference>
<dbReference type="RefSeq" id="XP_013239942.1">
    <property type="nucleotide sequence ID" value="XM_013384488.1"/>
</dbReference>
<feature type="compositionally biased region" description="Polar residues" evidence="1">
    <location>
        <begin position="162"/>
        <end position="177"/>
    </location>
</feature>